<proteinExistence type="predicted"/>
<feature type="transmembrane region" description="Helical" evidence="1">
    <location>
        <begin position="36"/>
        <end position="57"/>
    </location>
</feature>
<evidence type="ECO:0000313" key="3">
    <source>
        <dbReference type="Proteomes" id="UP000516696"/>
    </source>
</evidence>
<keyword evidence="1" id="KW-1133">Transmembrane helix</keyword>
<feature type="transmembrane region" description="Helical" evidence="1">
    <location>
        <begin position="301"/>
        <end position="322"/>
    </location>
</feature>
<organism evidence="2 3">
    <name type="scientific">Enterococcus gallinarum</name>
    <dbReference type="NCBI Taxonomy" id="1353"/>
    <lineage>
        <taxon>Bacteria</taxon>
        <taxon>Bacillati</taxon>
        <taxon>Bacillota</taxon>
        <taxon>Bacilli</taxon>
        <taxon>Lactobacillales</taxon>
        <taxon>Enterococcaceae</taxon>
        <taxon>Enterococcus</taxon>
    </lineage>
</organism>
<feature type="transmembrane region" description="Helical" evidence="1">
    <location>
        <begin position="195"/>
        <end position="212"/>
    </location>
</feature>
<feature type="transmembrane region" description="Helical" evidence="1">
    <location>
        <begin position="12"/>
        <end position="30"/>
    </location>
</feature>
<dbReference type="EMBL" id="CP050485">
    <property type="protein sequence ID" value="QOG27952.1"/>
    <property type="molecule type" value="Genomic_DNA"/>
</dbReference>
<accession>A0AAE7MQZ7</accession>
<protein>
    <submittedName>
        <fullName evidence="2">Uncharacterized protein</fullName>
    </submittedName>
</protein>
<dbReference type="RefSeq" id="WP_113849510.1">
    <property type="nucleotide sequence ID" value="NZ_CP050485.1"/>
</dbReference>
<evidence type="ECO:0000256" key="1">
    <source>
        <dbReference type="SAM" id="Phobius"/>
    </source>
</evidence>
<gene>
    <name evidence="2" type="ORF">EGM181_12115</name>
</gene>
<feature type="transmembrane region" description="Helical" evidence="1">
    <location>
        <begin position="112"/>
        <end position="129"/>
    </location>
</feature>
<dbReference type="AlphaFoldDB" id="A0AAE7MQZ7"/>
<keyword evidence="1" id="KW-0472">Membrane</keyword>
<keyword evidence="1" id="KW-0812">Transmembrane</keyword>
<name>A0AAE7MQZ7_ENTGA</name>
<feature type="transmembrane region" description="Helical" evidence="1">
    <location>
        <begin position="334"/>
        <end position="349"/>
    </location>
</feature>
<sequence length="373" mass="43022">MKMYLDSTKRLNLCSFLYMIAMLILGNSSFNSNAIVNNLSMILQIFVLVILFCNFIVGKHMIYQWILIIFGISIVMLSTFFSGTSTFLFFSLFFIGAFNIDIHSFLKNDLKIRIFMLLLIFSLFLIGVFPDMISYRGDIIRHSLGFRHPNTLGAFIFLICFEILLVNWNNLRFKHYFISISLLFLNNYINNSRSSLLTGIVIICFIFLIKTFPSFLNNSIVKKILLISPFIIISIILLIVTKEKIGPLNFDKLNLLSSGRISLYKSIYNYYGVDIFGQQLPTLSKEFAERYFLQYHILDNVYLTLLINYGIVAISLSGIIIFSILSKAIKDKKYIFLVVVVCYLIFGITENTPLHPEISILWIISSIYYKGEA</sequence>
<feature type="transmembrane region" description="Helical" evidence="1">
    <location>
        <begin position="149"/>
        <end position="166"/>
    </location>
</feature>
<evidence type="ECO:0000313" key="2">
    <source>
        <dbReference type="EMBL" id="QOG27952.1"/>
    </source>
</evidence>
<feature type="transmembrane region" description="Helical" evidence="1">
    <location>
        <begin position="62"/>
        <end position="81"/>
    </location>
</feature>
<feature type="transmembrane region" description="Helical" evidence="1">
    <location>
        <begin position="224"/>
        <end position="241"/>
    </location>
</feature>
<reference evidence="2 3" key="1">
    <citation type="submission" date="2020-03" db="EMBL/GenBank/DDBJ databases">
        <title>Characterization of ganglioside-mimicking enterococci.</title>
        <authorList>
            <person name="Patry R.T."/>
            <person name="Nothaft H."/>
            <person name="Bridger R."/>
            <person name="Shajahan A."/>
            <person name="Huynh S."/>
            <person name="Sanchez S."/>
            <person name="Azadi P."/>
            <person name="Cooper K."/>
            <person name="Miller W.G."/>
            <person name="Parker C.T."/>
            <person name="Wells L."/>
            <person name="Szymanski C.M."/>
        </authorList>
    </citation>
    <scope>NUCLEOTIDE SEQUENCE [LARGE SCALE GENOMIC DNA]</scope>
    <source>
        <strain evidence="2 3">EGM181</strain>
    </source>
</reference>
<dbReference type="Proteomes" id="UP000516696">
    <property type="component" value="Chromosome"/>
</dbReference>